<reference evidence="1" key="2">
    <citation type="submission" date="2025-09" db="UniProtKB">
        <authorList>
            <consortium name="Ensembl"/>
        </authorList>
    </citation>
    <scope>IDENTIFICATION</scope>
</reference>
<accession>A0A8C6GAU5</accession>
<dbReference type="AlphaFoldDB" id="A0A8C6GAU5"/>
<evidence type="ECO:0000313" key="2">
    <source>
        <dbReference type="Proteomes" id="UP000694415"/>
    </source>
</evidence>
<dbReference type="Proteomes" id="UP000694415">
    <property type="component" value="Unplaced"/>
</dbReference>
<dbReference type="Ensembl" id="ENSMSIT00000003855.1">
    <property type="protein sequence ID" value="ENSMSIP00000003041.1"/>
    <property type="gene ID" value="ENSMSIG00000002840.1"/>
</dbReference>
<sequence length="112" mass="12164">MFRFLLNPGLAPHATQEPGVTGTAGGSRDCIPGCWPRIGIKILRQSPRPSPAHSHLAVPHLKSVDRGSETPRQPHQACTGQGSRWAHFACFLRTGRTEQGSLLQSGVNRTYV</sequence>
<protein>
    <submittedName>
        <fullName evidence="1">Uncharacterized protein</fullName>
    </submittedName>
</protein>
<proteinExistence type="predicted"/>
<reference evidence="1" key="1">
    <citation type="submission" date="2025-08" db="UniProtKB">
        <authorList>
            <consortium name="Ensembl"/>
        </authorList>
    </citation>
    <scope>IDENTIFICATION</scope>
</reference>
<dbReference type="GeneTree" id="ENSGT01140000286757"/>
<name>A0A8C6GAU5_MUSSI</name>
<keyword evidence="2" id="KW-1185">Reference proteome</keyword>
<evidence type="ECO:0000313" key="1">
    <source>
        <dbReference type="Ensembl" id="ENSMSIP00000003041.1"/>
    </source>
</evidence>
<organism evidence="1 2">
    <name type="scientific">Mus spicilegus</name>
    <name type="common">Mound-building mouse</name>
    <dbReference type="NCBI Taxonomy" id="10103"/>
    <lineage>
        <taxon>Eukaryota</taxon>
        <taxon>Metazoa</taxon>
        <taxon>Chordata</taxon>
        <taxon>Craniata</taxon>
        <taxon>Vertebrata</taxon>
        <taxon>Euteleostomi</taxon>
        <taxon>Mammalia</taxon>
        <taxon>Eutheria</taxon>
        <taxon>Euarchontoglires</taxon>
        <taxon>Glires</taxon>
        <taxon>Rodentia</taxon>
        <taxon>Myomorpha</taxon>
        <taxon>Muroidea</taxon>
        <taxon>Muridae</taxon>
        <taxon>Murinae</taxon>
        <taxon>Mus</taxon>
        <taxon>Mus</taxon>
    </lineage>
</organism>